<reference evidence="1 2" key="1">
    <citation type="submission" date="2024-08" db="EMBL/GenBank/DDBJ databases">
        <title>Insights into the chromosomal genome structure of Flemingia macrophylla.</title>
        <authorList>
            <person name="Ding Y."/>
            <person name="Zhao Y."/>
            <person name="Bi W."/>
            <person name="Wu M."/>
            <person name="Zhao G."/>
            <person name="Gong Y."/>
            <person name="Li W."/>
            <person name="Zhang P."/>
        </authorList>
    </citation>
    <scope>NUCLEOTIDE SEQUENCE [LARGE SCALE GENOMIC DNA]</scope>
    <source>
        <strain evidence="1">DYQJB</strain>
        <tissue evidence="1">Leaf</tissue>
    </source>
</reference>
<dbReference type="Proteomes" id="UP001603857">
    <property type="component" value="Unassembled WGS sequence"/>
</dbReference>
<dbReference type="EMBL" id="JBGMDY010000011">
    <property type="protein sequence ID" value="KAL2317709.1"/>
    <property type="molecule type" value="Genomic_DNA"/>
</dbReference>
<accession>A0ABD1L2G7</accession>
<protein>
    <submittedName>
        <fullName evidence="1">Uncharacterized protein</fullName>
    </submittedName>
</protein>
<proteinExistence type="predicted"/>
<name>A0ABD1L2G7_9FABA</name>
<evidence type="ECO:0000313" key="1">
    <source>
        <dbReference type="EMBL" id="KAL2317709.1"/>
    </source>
</evidence>
<organism evidence="1 2">
    <name type="scientific">Flemingia macrophylla</name>
    <dbReference type="NCBI Taxonomy" id="520843"/>
    <lineage>
        <taxon>Eukaryota</taxon>
        <taxon>Viridiplantae</taxon>
        <taxon>Streptophyta</taxon>
        <taxon>Embryophyta</taxon>
        <taxon>Tracheophyta</taxon>
        <taxon>Spermatophyta</taxon>
        <taxon>Magnoliopsida</taxon>
        <taxon>eudicotyledons</taxon>
        <taxon>Gunneridae</taxon>
        <taxon>Pentapetalae</taxon>
        <taxon>rosids</taxon>
        <taxon>fabids</taxon>
        <taxon>Fabales</taxon>
        <taxon>Fabaceae</taxon>
        <taxon>Papilionoideae</taxon>
        <taxon>50 kb inversion clade</taxon>
        <taxon>NPAAA clade</taxon>
        <taxon>indigoferoid/millettioid clade</taxon>
        <taxon>Phaseoleae</taxon>
        <taxon>Flemingia</taxon>
    </lineage>
</organism>
<gene>
    <name evidence="1" type="ORF">Fmac_031585</name>
</gene>
<dbReference type="InterPro" id="IPR040225">
    <property type="entry name" value="GIL1-like"/>
</dbReference>
<dbReference type="AlphaFoldDB" id="A0ABD1L2G7"/>
<comment type="caution">
    <text evidence="1">The sequence shown here is derived from an EMBL/GenBank/DDBJ whole genome shotgun (WGS) entry which is preliminary data.</text>
</comment>
<sequence>MSSFASKSIHDFAKSLISFLKATTWDLDKAANSIENGVVYSKRCDKKYAFEAYIAHRMFHEITLTSCNVRDIMKFDDPVDTVMENPHGEQALTLTVSSNDTT</sequence>
<dbReference type="PANTHER" id="PTHR31161">
    <property type="entry name" value="PROTEIN GRAVITROPIC IN THE LIGHT 1"/>
    <property type="match status" value="1"/>
</dbReference>
<evidence type="ECO:0000313" key="2">
    <source>
        <dbReference type="Proteomes" id="UP001603857"/>
    </source>
</evidence>
<keyword evidence="2" id="KW-1185">Reference proteome</keyword>